<dbReference type="EMBL" id="CAICTM010000148">
    <property type="protein sequence ID" value="CAB9502894.1"/>
    <property type="molecule type" value="Genomic_DNA"/>
</dbReference>
<evidence type="ECO:0000313" key="2">
    <source>
        <dbReference type="EMBL" id="CAB9502894.1"/>
    </source>
</evidence>
<gene>
    <name evidence="2" type="ORF">SEMRO_149_G068630.1</name>
</gene>
<keyword evidence="3" id="KW-1185">Reference proteome</keyword>
<sequence>MVTPLTKSDDFHQIPIEQKPNTVASSSVRPCDLHLEKPTLTVLVPSKSQGLKLMSMLKSENVEIDYTTSAETMMQNVQQPDIARKQEPKKPRSTDNIVQESTAFVGVMKTGSKNNGMRTPEKR</sequence>
<organism evidence="2 3">
    <name type="scientific">Seminavis robusta</name>
    <dbReference type="NCBI Taxonomy" id="568900"/>
    <lineage>
        <taxon>Eukaryota</taxon>
        <taxon>Sar</taxon>
        <taxon>Stramenopiles</taxon>
        <taxon>Ochrophyta</taxon>
        <taxon>Bacillariophyta</taxon>
        <taxon>Bacillariophyceae</taxon>
        <taxon>Bacillariophycidae</taxon>
        <taxon>Naviculales</taxon>
        <taxon>Naviculaceae</taxon>
        <taxon>Seminavis</taxon>
    </lineage>
</organism>
<comment type="caution">
    <text evidence="2">The sequence shown here is derived from an EMBL/GenBank/DDBJ whole genome shotgun (WGS) entry which is preliminary data.</text>
</comment>
<name>A0A9N8DN93_9STRA</name>
<feature type="region of interest" description="Disordered" evidence="1">
    <location>
        <begin position="1"/>
        <end position="25"/>
    </location>
</feature>
<evidence type="ECO:0000256" key="1">
    <source>
        <dbReference type="SAM" id="MobiDB-lite"/>
    </source>
</evidence>
<reference evidence="2" key="1">
    <citation type="submission" date="2020-06" db="EMBL/GenBank/DDBJ databases">
        <authorList>
            <consortium name="Plant Systems Biology data submission"/>
        </authorList>
    </citation>
    <scope>NUCLEOTIDE SEQUENCE</scope>
    <source>
        <strain evidence="2">D6</strain>
    </source>
</reference>
<feature type="region of interest" description="Disordered" evidence="1">
    <location>
        <begin position="79"/>
        <end position="123"/>
    </location>
</feature>
<proteinExistence type="predicted"/>
<dbReference type="Proteomes" id="UP001153069">
    <property type="component" value="Unassembled WGS sequence"/>
</dbReference>
<protein>
    <submittedName>
        <fullName evidence="2">Uncharacterized protein</fullName>
    </submittedName>
</protein>
<accession>A0A9N8DN93</accession>
<dbReference type="AlphaFoldDB" id="A0A9N8DN93"/>
<feature type="compositionally biased region" description="Basic and acidic residues" evidence="1">
    <location>
        <begin position="82"/>
        <end position="93"/>
    </location>
</feature>
<evidence type="ECO:0000313" key="3">
    <source>
        <dbReference type="Proteomes" id="UP001153069"/>
    </source>
</evidence>